<evidence type="ECO:0000259" key="5">
    <source>
        <dbReference type="PROSITE" id="PS50104"/>
    </source>
</evidence>
<dbReference type="PROSITE" id="PS50104">
    <property type="entry name" value="TIR"/>
    <property type="match status" value="2"/>
</dbReference>
<dbReference type="FunFam" id="3.40.50.10140:FF:000007">
    <property type="entry name" value="Disease resistance protein (TIR-NBS-LRR class)"/>
    <property type="match status" value="1"/>
</dbReference>
<keyword evidence="7" id="KW-1185">Reference proteome</keyword>
<dbReference type="InterPro" id="IPR036390">
    <property type="entry name" value="WH_DNA-bd_sf"/>
</dbReference>
<dbReference type="InterPro" id="IPR002182">
    <property type="entry name" value="NB-ARC"/>
</dbReference>
<keyword evidence="3" id="KW-0611">Plant defense</keyword>
<evidence type="ECO:0000256" key="3">
    <source>
        <dbReference type="ARBA" id="ARBA00022821"/>
    </source>
</evidence>
<dbReference type="SUPFAM" id="SSF52540">
    <property type="entry name" value="P-loop containing nucleoside triphosphate hydrolases"/>
    <property type="match status" value="1"/>
</dbReference>
<dbReference type="PANTHER" id="PTHR11017:SF564">
    <property type="entry name" value="DISEASE RESISTANCE PROTEIN (TIR-NBS CLASS)"/>
    <property type="match status" value="1"/>
</dbReference>
<dbReference type="SMART" id="SM00255">
    <property type="entry name" value="TIR"/>
    <property type="match status" value="1"/>
</dbReference>
<dbReference type="SUPFAM" id="SSF46785">
    <property type="entry name" value="Winged helix' DNA-binding domain"/>
    <property type="match status" value="1"/>
</dbReference>
<evidence type="ECO:0000256" key="4">
    <source>
        <dbReference type="ARBA" id="ARBA00023027"/>
    </source>
</evidence>
<reference evidence="6 7" key="1">
    <citation type="journal article" date="2019" name="G3 (Bethesda)">
        <title>Sequencing of a Wild Apple (Malus baccata) Genome Unravels the Differences Between Cultivated and Wild Apple Species Regarding Disease Resistance and Cold Tolerance.</title>
        <authorList>
            <person name="Chen X."/>
        </authorList>
    </citation>
    <scope>NUCLEOTIDE SEQUENCE [LARGE SCALE GENOMIC DNA]</scope>
    <source>
        <strain evidence="7">cv. Shandingzi</strain>
        <tissue evidence="6">Leaves</tissue>
    </source>
</reference>
<evidence type="ECO:0000256" key="1">
    <source>
        <dbReference type="ARBA" id="ARBA00022614"/>
    </source>
</evidence>
<keyword evidence="4" id="KW-0520">NAD</keyword>
<keyword evidence="1" id="KW-0433">Leucine-rich repeat</keyword>
<evidence type="ECO:0000313" key="6">
    <source>
        <dbReference type="EMBL" id="TQD70393.1"/>
    </source>
</evidence>
<proteinExistence type="predicted"/>
<dbReference type="Pfam" id="PF01582">
    <property type="entry name" value="TIR"/>
    <property type="match status" value="2"/>
</dbReference>
<evidence type="ECO:0000256" key="2">
    <source>
        <dbReference type="ARBA" id="ARBA00022737"/>
    </source>
</evidence>
<dbReference type="InterPro" id="IPR035897">
    <property type="entry name" value="Toll_tir_struct_dom_sf"/>
</dbReference>
<dbReference type="STRING" id="106549.A0A540K853"/>
<dbReference type="GO" id="GO:0007165">
    <property type="term" value="P:signal transduction"/>
    <property type="evidence" value="ECO:0007669"/>
    <property type="project" value="InterPro"/>
</dbReference>
<dbReference type="InterPro" id="IPR027417">
    <property type="entry name" value="P-loop_NTPase"/>
</dbReference>
<dbReference type="Pfam" id="PF23282">
    <property type="entry name" value="WHD_ROQ1"/>
    <property type="match status" value="1"/>
</dbReference>
<accession>A0A540K853</accession>
<dbReference type="Gene3D" id="3.40.50.10140">
    <property type="entry name" value="Toll/interleukin-1 receptor homology (TIR) domain"/>
    <property type="match status" value="2"/>
</dbReference>
<dbReference type="GO" id="GO:0006952">
    <property type="term" value="P:defense response"/>
    <property type="evidence" value="ECO:0007669"/>
    <property type="project" value="UniProtKB-KW"/>
</dbReference>
<dbReference type="InterPro" id="IPR042197">
    <property type="entry name" value="Apaf_helical"/>
</dbReference>
<organism evidence="6 7">
    <name type="scientific">Malus baccata</name>
    <name type="common">Siberian crab apple</name>
    <name type="synonym">Pyrus baccata</name>
    <dbReference type="NCBI Taxonomy" id="106549"/>
    <lineage>
        <taxon>Eukaryota</taxon>
        <taxon>Viridiplantae</taxon>
        <taxon>Streptophyta</taxon>
        <taxon>Embryophyta</taxon>
        <taxon>Tracheophyta</taxon>
        <taxon>Spermatophyta</taxon>
        <taxon>Magnoliopsida</taxon>
        <taxon>eudicotyledons</taxon>
        <taxon>Gunneridae</taxon>
        <taxon>Pentapetalae</taxon>
        <taxon>rosids</taxon>
        <taxon>fabids</taxon>
        <taxon>Rosales</taxon>
        <taxon>Rosaceae</taxon>
        <taxon>Amygdaloideae</taxon>
        <taxon>Maleae</taxon>
        <taxon>Malus</taxon>
    </lineage>
</organism>
<dbReference type="Pfam" id="PF00931">
    <property type="entry name" value="NB-ARC"/>
    <property type="match status" value="1"/>
</dbReference>
<dbReference type="SUPFAM" id="SSF52200">
    <property type="entry name" value="Toll/Interleukin receptor TIR domain"/>
    <property type="match status" value="2"/>
</dbReference>
<dbReference type="InterPro" id="IPR044974">
    <property type="entry name" value="Disease_R_plants"/>
</dbReference>
<dbReference type="GO" id="GO:0043531">
    <property type="term" value="F:ADP binding"/>
    <property type="evidence" value="ECO:0007669"/>
    <property type="project" value="InterPro"/>
</dbReference>
<dbReference type="Gene3D" id="1.10.8.430">
    <property type="entry name" value="Helical domain of apoptotic protease-activating factors"/>
    <property type="match status" value="1"/>
</dbReference>
<dbReference type="PANTHER" id="PTHR11017">
    <property type="entry name" value="LEUCINE-RICH REPEAT-CONTAINING PROTEIN"/>
    <property type="match status" value="1"/>
</dbReference>
<name>A0A540K853_MALBA</name>
<keyword evidence="2" id="KW-0677">Repeat</keyword>
<dbReference type="InterPro" id="IPR058192">
    <property type="entry name" value="WHD_ROQ1-like"/>
</dbReference>
<sequence>MVPIFYQVDPSDVRKLRGSFGVAFARHDTQKDEVRSWRSALTKAADFSGWVSRDFVDDAELIEKVVEDVVGKLTHISPALIEYDVFINFRGEDTRRGFVSHLYRALHQNSLHTYIDAKALRKGDPLSELLIAARESKISLLVISENYASSTWCLKELVEIGKSRDTKNRIVIPIFYNVNPSDVRKLKRSFAKAFAKHANDSSAATGEVQSWRSALRSATSLACFDSQKYQNEAELIEDIVEQVSKELIRIVLKSSKGNGLVEMDSHMHEMHLLLHPHGVETNDVRVVGIYGTGGLGKTTIAGAVYDEIANRFEAAFFFENVKEGFMKLSKLHVLRQHQRSILGHRAWSSYMSNKSFQMMLERTGKRKVLLVVGNVHKVAQIEDLLGKQHSFGGGSKIIITTRDVQLLSGADAIYEPKIFSDPGALELFRWYAFGTNQPTTDYDDLSRSVIQHAQGLPLALKVLGAFLYNRTVHEWEDVSEKLRKIPEGKIHDVLKTSFDGLDDINKDVFLDIACFFKGMHVDSATKIMLKYGKIGIHPSYAIRVLIDRALITVSKWMALEMPHSLEEMGREIVLQESLKEPERQSRLRKYEDVDLESWARKPQ</sequence>
<dbReference type="InterPro" id="IPR000157">
    <property type="entry name" value="TIR_dom"/>
</dbReference>
<feature type="domain" description="TIR" evidence="5">
    <location>
        <begin position="1"/>
        <end position="73"/>
    </location>
</feature>
<protein>
    <recommendedName>
        <fullName evidence="5">TIR domain-containing protein</fullName>
    </recommendedName>
</protein>
<dbReference type="Gene3D" id="3.40.50.300">
    <property type="entry name" value="P-loop containing nucleotide triphosphate hydrolases"/>
    <property type="match status" value="1"/>
</dbReference>
<gene>
    <name evidence="6" type="ORF">C1H46_044068</name>
</gene>
<comment type="caution">
    <text evidence="6">The sequence shown here is derived from an EMBL/GenBank/DDBJ whole genome shotgun (WGS) entry which is preliminary data.</text>
</comment>
<feature type="domain" description="TIR" evidence="5">
    <location>
        <begin position="81"/>
        <end position="247"/>
    </location>
</feature>
<dbReference type="EMBL" id="VIEB01001821">
    <property type="protein sequence ID" value="TQD70393.1"/>
    <property type="molecule type" value="Genomic_DNA"/>
</dbReference>
<dbReference type="AlphaFoldDB" id="A0A540K853"/>
<dbReference type="Proteomes" id="UP000315295">
    <property type="component" value="Unassembled WGS sequence"/>
</dbReference>
<dbReference type="PRINTS" id="PR00364">
    <property type="entry name" value="DISEASERSIST"/>
</dbReference>
<evidence type="ECO:0000313" key="7">
    <source>
        <dbReference type="Proteomes" id="UP000315295"/>
    </source>
</evidence>